<organism evidence="1 2">
    <name type="scientific">Clonostachys chloroleuca</name>
    <dbReference type="NCBI Taxonomy" id="1926264"/>
    <lineage>
        <taxon>Eukaryota</taxon>
        <taxon>Fungi</taxon>
        <taxon>Dikarya</taxon>
        <taxon>Ascomycota</taxon>
        <taxon>Pezizomycotina</taxon>
        <taxon>Sordariomycetes</taxon>
        <taxon>Hypocreomycetidae</taxon>
        <taxon>Hypocreales</taxon>
        <taxon>Bionectriaceae</taxon>
        <taxon>Clonostachys</taxon>
    </lineage>
</organism>
<dbReference type="Proteomes" id="UP001160390">
    <property type="component" value="Unassembled WGS sequence"/>
</dbReference>
<keyword evidence="2" id="KW-1185">Reference proteome</keyword>
<proteinExistence type="predicted"/>
<gene>
    <name evidence="1" type="ORF">CCHLO57077_00018471</name>
</gene>
<name>A0AA35M685_9HYPO</name>
<dbReference type="AlphaFoldDB" id="A0AA35M685"/>
<reference evidence="1" key="1">
    <citation type="submission" date="2023-01" db="EMBL/GenBank/DDBJ databases">
        <authorList>
            <person name="Piombo E."/>
        </authorList>
    </citation>
    <scope>NUCLEOTIDE SEQUENCE</scope>
</reference>
<evidence type="ECO:0000313" key="2">
    <source>
        <dbReference type="Proteomes" id="UP001160390"/>
    </source>
</evidence>
<dbReference type="EMBL" id="CABFNP030001080">
    <property type="protein sequence ID" value="CAI6091077.1"/>
    <property type="molecule type" value="Genomic_DNA"/>
</dbReference>
<comment type="caution">
    <text evidence="1">The sequence shown here is derived from an EMBL/GenBank/DDBJ whole genome shotgun (WGS) entry which is preliminary data.</text>
</comment>
<accession>A0AA35M685</accession>
<sequence length="189" mass="20970">MLSACDGPYLDGLLEYVAQQDQARFMKYFANCQLELALITAVRTWVGKTTAVSVVTLTLSYSVGCVPASAALNVAITNFAARLFAIENQTVNLCNKGKGEDDGTRVRRKLIIRAHALKDEIRAHALKDEIRAFQTLLKRPSDGDDAAPNHKWRLDSQWHAYLSPAWYLLGILRSPAGHQIELDDNTALD</sequence>
<protein>
    <submittedName>
        <fullName evidence="1">Uncharacterized protein</fullName>
    </submittedName>
</protein>
<evidence type="ECO:0000313" key="1">
    <source>
        <dbReference type="EMBL" id="CAI6091077.1"/>
    </source>
</evidence>